<dbReference type="EMBL" id="BDJL01000030">
    <property type="protein sequence ID" value="GAV24993.1"/>
    <property type="molecule type" value="Genomic_DNA"/>
</dbReference>
<comment type="catalytic activity">
    <reaction evidence="3 4">
        <text>holo-[ACP] + malonyl-CoA = malonyl-[ACP] + CoA</text>
        <dbReference type="Rhea" id="RHEA:41792"/>
        <dbReference type="Rhea" id="RHEA-COMP:9623"/>
        <dbReference type="Rhea" id="RHEA-COMP:9685"/>
        <dbReference type="ChEBI" id="CHEBI:57287"/>
        <dbReference type="ChEBI" id="CHEBI:57384"/>
        <dbReference type="ChEBI" id="CHEBI:64479"/>
        <dbReference type="ChEBI" id="CHEBI:78449"/>
        <dbReference type="EC" id="2.3.1.39"/>
    </reaction>
</comment>
<dbReference type="RefSeq" id="WP_075865165.1">
    <property type="nucleotide sequence ID" value="NZ_BDJL01000030.1"/>
</dbReference>
<organism evidence="7 8">
    <name type="scientific">Carboxydothermus islandicus</name>
    <dbReference type="NCBI Taxonomy" id="661089"/>
    <lineage>
        <taxon>Bacteria</taxon>
        <taxon>Bacillati</taxon>
        <taxon>Bacillota</taxon>
        <taxon>Clostridia</taxon>
        <taxon>Thermoanaerobacterales</taxon>
        <taxon>Thermoanaerobacteraceae</taxon>
        <taxon>Carboxydothermus</taxon>
    </lineage>
</organism>
<evidence type="ECO:0000313" key="7">
    <source>
        <dbReference type="EMBL" id="GAV24993.1"/>
    </source>
</evidence>
<dbReference type="Gene3D" id="3.40.366.10">
    <property type="entry name" value="Malonyl-Coenzyme A Acyl Carrier Protein, domain 2"/>
    <property type="match status" value="1"/>
</dbReference>
<dbReference type="Proteomes" id="UP000187338">
    <property type="component" value="Unassembled WGS sequence"/>
</dbReference>
<reference evidence="8" key="1">
    <citation type="submission" date="2016-12" db="EMBL/GenBank/DDBJ databases">
        <title>Draft Genome Sequences od Carboxydothermus pertinax and islandicus, Hydrogenogenic Carboxydotrophic Bacteria.</title>
        <authorList>
            <person name="Fukuyama Y."/>
            <person name="Ohmae K."/>
            <person name="Yoneda Y."/>
            <person name="Yoshida T."/>
            <person name="Sako Y."/>
        </authorList>
    </citation>
    <scope>NUCLEOTIDE SEQUENCE [LARGE SCALE GENOMIC DNA]</scope>
    <source>
        <strain evidence="8">SET</strain>
    </source>
</reference>
<dbReference type="Gene3D" id="3.30.70.250">
    <property type="entry name" value="Malonyl-CoA ACP transacylase, ACP-binding"/>
    <property type="match status" value="1"/>
</dbReference>
<dbReference type="InterPro" id="IPR050858">
    <property type="entry name" value="Mal-CoA-ACP_Trans/PKS_FabD"/>
</dbReference>
<keyword evidence="8" id="KW-1185">Reference proteome</keyword>
<feature type="active site" evidence="5">
    <location>
        <position position="200"/>
    </location>
</feature>
<evidence type="ECO:0000256" key="4">
    <source>
        <dbReference type="PIRNR" id="PIRNR000446"/>
    </source>
</evidence>
<dbReference type="InterPro" id="IPR016036">
    <property type="entry name" value="Malonyl_transacylase_ACP-bd"/>
</dbReference>
<dbReference type="AlphaFoldDB" id="A0A1L8D1H6"/>
<comment type="caution">
    <text evidence="7">The sequence shown here is derived from an EMBL/GenBank/DDBJ whole genome shotgun (WGS) entry which is preliminary data.</text>
</comment>
<evidence type="ECO:0000256" key="1">
    <source>
        <dbReference type="ARBA" id="ARBA00022679"/>
    </source>
</evidence>
<sequence>MSKTAFVFPGQGSQYVGMGKDLYDELPIVRKYFNLANEILGYDLTKIIFEGPEEELNKTANTQPAILTLSYALYLILEEKGIKAEIYSGHSLGEFTALTAAGVINFTDAVRLVHVRGKLMQEAVPLGQGVMLAVMGVEKEKLVSAVKKLQEYGIMEIVNFNGGGQYVLAGESKIKELTLNHLKEVGARKIVELPVSAPFHSSLMRAAALKFQEHLEKVEFLPPKAPVISNVTAEILTDPTKIKDLLSKQMASPVLWEQSVLEMAKAEVTKFIEIGPGKVLTNLIKRIVPVATFSVNNLESLRFLLDNPGEVG</sequence>
<dbReference type="GO" id="GO:0006633">
    <property type="term" value="P:fatty acid biosynthetic process"/>
    <property type="evidence" value="ECO:0007669"/>
    <property type="project" value="TreeGrafter"/>
</dbReference>
<dbReference type="InterPro" id="IPR024925">
    <property type="entry name" value="Malonyl_CoA-ACP_transAc"/>
</dbReference>
<evidence type="ECO:0000259" key="6">
    <source>
        <dbReference type="SMART" id="SM00827"/>
    </source>
</evidence>
<protein>
    <recommendedName>
        <fullName evidence="4">Malonyl CoA-acyl carrier protein transacylase</fullName>
        <ecNumber evidence="4">2.3.1.39</ecNumber>
    </recommendedName>
</protein>
<dbReference type="STRING" id="661089.ciss_09260"/>
<dbReference type="InterPro" id="IPR001227">
    <property type="entry name" value="Ac_transferase_dom_sf"/>
</dbReference>
<dbReference type="PIRSF" id="PIRSF000446">
    <property type="entry name" value="Mct"/>
    <property type="match status" value="1"/>
</dbReference>
<dbReference type="PANTHER" id="PTHR42681">
    <property type="entry name" value="MALONYL-COA-ACYL CARRIER PROTEIN TRANSACYLASE, MITOCHONDRIAL"/>
    <property type="match status" value="1"/>
</dbReference>
<dbReference type="EC" id="2.3.1.39" evidence="4"/>
<dbReference type="SUPFAM" id="SSF52151">
    <property type="entry name" value="FabD/lysophospholipase-like"/>
    <property type="match status" value="1"/>
</dbReference>
<feature type="domain" description="Malonyl-CoA:ACP transacylase (MAT)" evidence="6">
    <location>
        <begin position="7"/>
        <end position="303"/>
    </location>
</feature>
<dbReference type="NCBIfam" id="TIGR00128">
    <property type="entry name" value="fabD"/>
    <property type="match status" value="1"/>
</dbReference>
<evidence type="ECO:0000256" key="3">
    <source>
        <dbReference type="ARBA" id="ARBA00048462"/>
    </source>
</evidence>
<name>A0A1L8D1H6_9THEO</name>
<gene>
    <name evidence="7" type="ORF">ciss_09260</name>
</gene>
<dbReference type="Pfam" id="PF00698">
    <property type="entry name" value="Acyl_transf_1"/>
    <property type="match status" value="1"/>
</dbReference>
<evidence type="ECO:0000313" key="8">
    <source>
        <dbReference type="Proteomes" id="UP000187338"/>
    </source>
</evidence>
<evidence type="ECO:0000256" key="2">
    <source>
        <dbReference type="ARBA" id="ARBA00023315"/>
    </source>
</evidence>
<keyword evidence="2 4" id="KW-0012">Acyltransferase</keyword>
<dbReference type="SMART" id="SM00827">
    <property type="entry name" value="PKS_AT"/>
    <property type="match status" value="1"/>
</dbReference>
<keyword evidence="1 4" id="KW-0808">Transferase</keyword>
<dbReference type="OrthoDB" id="9805460at2"/>
<feature type="active site" evidence="5">
    <location>
        <position position="91"/>
    </location>
</feature>
<dbReference type="GO" id="GO:0004314">
    <property type="term" value="F:[acyl-carrier-protein] S-malonyltransferase activity"/>
    <property type="evidence" value="ECO:0007669"/>
    <property type="project" value="UniProtKB-EC"/>
</dbReference>
<evidence type="ECO:0000256" key="5">
    <source>
        <dbReference type="PIRSR" id="PIRSR000446-1"/>
    </source>
</evidence>
<dbReference type="InterPro" id="IPR014043">
    <property type="entry name" value="Acyl_transferase_dom"/>
</dbReference>
<accession>A0A1L8D1H6</accession>
<dbReference type="GO" id="GO:0005829">
    <property type="term" value="C:cytosol"/>
    <property type="evidence" value="ECO:0007669"/>
    <property type="project" value="TreeGrafter"/>
</dbReference>
<dbReference type="InterPro" id="IPR016035">
    <property type="entry name" value="Acyl_Trfase/lysoPLipase"/>
</dbReference>
<comment type="similarity">
    <text evidence="4">Belongs to the fabD family.</text>
</comment>
<dbReference type="InterPro" id="IPR004410">
    <property type="entry name" value="Malonyl_CoA-ACP_transAc_FabD"/>
</dbReference>
<dbReference type="SUPFAM" id="SSF55048">
    <property type="entry name" value="Probable ACP-binding domain of malonyl-CoA ACP transacylase"/>
    <property type="match status" value="1"/>
</dbReference>
<proteinExistence type="inferred from homology"/>
<dbReference type="PANTHER" id="PTHR42681:SF1">
    <property type="entry name" value="MALONYL-COA-ACYL CARRIER PROTEIN TRANSACYLASE, MITOCHONDRIAL"/>
    <property type="match status" value="1"/>
</dbReference>